<evidence type="ECO:0000256" key="2">
    <source>
        <dbReference type="ARBA" id="ARBA00015212"/>
    </source>
</evidence>
<dbReference type="CTD" id="10438"/>
<proteinExistence type="inferred from homology"/>
<dbReference type="AlphaFoldDB" id="A0A8D2JKT7"/>
<dbReference type="OMA" id="REEYPTE"/>
<evidence type="ECO:0000256" key="5">
    <source>
        <dbReference type="ARBA" id="ARBA00023242"/>
    </source>
</evidence>
<dbReference type="InterPro" id="IPR011082">
    <property type="entry name" value="Exosome-assoc_fac/DNA_repair"/>
</dbReference>
<dbReference type="RefSeq" id="XP_044310640.1">
    <property type="nucleotide sequence ID" value="XM_044454705.1"/>
</dbReference>
<protein>
    <recommendedName>
        <fullName evidence="2 6">Nuclear nucleic acid-binding protein C1D</fullName>
    </recommendedName>
</protein>
<dbReference type="Proteomes" id="UP000694545">
    <property type="component" value="Unplaced"/>
</dbReference>
<evidence type="ECO:0000256" key="7">
    <source>
        <dbReference type="SAM" id="MobiDB-lite"/>
    </source>
</evidence>
<dbReference type="KEGG" id="vko:123035979"/>
<comment type="function">
    <text evidence="6">Plays a role in the recruitment of the exosome to pre-rRNA to mediate the 3'-5' end processing of the 5.8S rRNA.</text>
</comment>
<dbReference type="GO" id="GO:0003723">
    <property type="term" value="F:RNA binding"/>
    <property type="evidence" value="ECO:0007669"/>
    <property type="project" value="UniProtKB-UniRule"/>
</dbReference>
<dbReference type="GO" id="GO:0000178">
    <property type="term" value="C:exosome (RNase complex)"/>
    <property type="evidence" value="ECO:0007669"/>
    <property type="project" value="TreeGrafter"/>
</dbReference>
<name>A0A8D2JKT7_VARKO</name>
<evidence type="ECO:0000313" key="9">
    <source>
        <dbReference type="Proteomes" id="UP000694545"/>
    </source>
</evidence>
<comment type="similarity">
    <text evidence="1 6">Belongs to the C1D family.</text>
</comment>
<dbReference type="PANTHER" id="PTHR15341:SF3">
    <property type="entry name" value="NUCLEAR NUCLEIC ACID-BINDING PROTEIN C1D"/>
    <property type="match status" value="1"/>
</dbReference>
<dbReference type="GO" id="GO:0010468">
    <property type="term" value="P:regulation of gene expression"/>
    <property type="evidence" value="ECO:0007669"/>
    <property type="project" value="TreeGrafter"/>
</dbReference>
<dbReference type="GO" id="GO:0005730">
    <property type="term" value="C:nucleolus"/>
    <property type="evidence" value="ECO:0007669"/>
    <property type="project" value="UniProtKB-SubCell"/>
</dbReference>
<keyword evidence="6" id="KW-0238">DNA-binding</keyword>
<reference evidence="8" key="1">
    <citation type="submission" date="2025-08" db="UniProtKB">
        <authorList>
            <consortium name="Ensembl"/>
        </authorList>
    </citation>
    <scope>IDENTIFICATION</scope>
</reference>
<feature type="region of interest" description="Disordered" evidence="7">
    <location>
        <begin position="1"/>
        <end position="50"/>
    </location>
</feature>
<comment type="subcellular location">
    <subcellularLocation>
        <location evidence="6">Cytoplasm</location>
    </subcellularLocation>
    <subcellularLocation>
        <location evidence="6">Nucleus</location>
        <location evidence="6">Nucleolus</location>
    </subcellularLocation>
</comment>
<dbReference type="GeneID" id="123035979"/>
<gene>
    <name evidence="8" type="primary">C1D</name>
</gene>
<feature type="compositionally biased region" description="Polar residues" evidence="7">
    <location>
        <begin position="14"/>
        <end position="23"/>
    </location>
</feature>
<dbReference type="GO" id="GO:0003677">
    <property type="term" value="F:DNA binding"/>
    <property type="evidence" value="ECO:0007669"/>
    <property type="project" value="UniProtKB-KW"/>
</dbReference>
<accession>A0A8D2JKT7</accession>
<evidence type="ECO:0000313" key="8">
    <source>
        <dbReference type="Ensembl" id="ENSVKKP00000011727.1"/>
    </source>
</evidence>
<dbReference type="GO" id="GO:0005737">
    <property type="term" value="C:cytoplasm"/>
    <property type="evidence" value="ECO:0007669"/>
    <property type="project" value="UniProtKB-SubCell"/>
</dbReference>
<sequence>MQAALAEQRKQGGRSRSTAEQPSAPSPALARQELCPAQPAPAPLRRNCQWRPAPAPRHATFVSTPQSIMSEMDLVREEYPTEIHDYLLAFEKSVASVDEMLKTMMSVSRSELLQKLDPLEQAKLDLVSVYTLNSMFWVYLATQGINPKEHPVKQELERIRTYMNRVKEIADKKKAAKLDKGAASRFVRNALYEPKPQSKTAKKTSVPAKKKKTH</sequence>
<comment type="subunit">
    <text evidence="6">Monomer and homodimer.</text>
</comment>
<keyword evidence="9" id="KW-1185">Reference proteome</keyword>
<organism evidence="8 9">
    <name type="scientific">Varanus komodoensis</name>
    <name type="common">Komodo dragon</name>
    <dbReference type="NCBI Taxonomy" id="61221"/>
    <lineage>
        <taxon>Eukaryota</taxon>
        <taxon>Metazoa</taxon>
        <taxon>Chordata</taxon>
        <taxon>Craniata</taxon>
        <taxon>Vertebrata</taxon>
        <taxon>Euteleostomi</taxon>
        <taxon>Lepidosauria</taxon>
        <taxon>Squamata</taxon>
        <taxon>Bifurcata</taxon>
        <taxon>Unidentata</taxon>
        <taxon>Episquamata</taxon>
        <taxon>Toxicofera</taxon>
        <taxon>Anguimorpha</taxon>
        <taxon>Paleoanguimorpha</taxon>
        <taxon>Varanoidea</taxon>
        <taxon>Varanidae</taxon>
        <taxon>Varanus</taxon>
    </lineage>
</organism>
<dbReference type="OrthoDB" id="1421013at2759"/>
<keyword evidence="3 6" id="KW-0698">rRNA processing</keyword>
<dbReference type="InterPro" id="IPR007146">
    <property type="entry name" value="Sas10/Utp3/C1D"/>
</dbReference>
<evidence type="ECO:0000256" key="3">
    <source>
        <dbReference type="ARBA" id="ARBA00022552"/>
    </source>
</evidence>
<evidence type="ECO:0000256" key="6">
    <source>
        <dbReference type="RuleBase" id="RU368003"/>
    </source>
</evidence>
<keyword evidence="4 6" id="KW-0694">RNA-binding</keyword>
<keyword evidence="5 6" id="KW-0539">Nucleus</keyword>
<dbReference type="PANTHER" id="PTHR15341">
    <property type="entry name" value="SUN-COR STEROID HORMONE RECEPTOR CO-REPRESSOR"/>
    <property type="match status" value="1"/>
</dbReference>
<reference evidence="8" key="2">
    <citation type="submission" date="2025-09" db="UniProtKB">
        <authorList>
            <consortium name="Ensembl"/>
        </authorList>
    </citation>
    <scope>IDENTIFICATION</scope>
</reference>
<evidence type="ECO:0000256" key="1">
    <source>
        <dbReference type="ARBA" id="ARBA00009154"/>
    </source>
</evidence>
<dbReference type="Pfam" id="PF04000">
    <property type="entry name" value="Sas10_Utp3"/>
    <property type="match status" value="1"/>
</dbReference>
<keyword evidence="6" id="KW-0963">Cytoplasm</keyword>
<evidence type="ECO:0000256" key="4">
    <source>
        <dbReference type="ARBA" id="ARBA00022884"/>
    </source>
</evidence>
<feature type="region of interest" description="Disordered" evidence="7">
    <location>
        <begin position="189"/>
        <end position="214"/>
    </location>
</feature>
<dbReference type="GO" id="GO:0000460">
    <property type="term" value="P:maturation of 5.8S rRNA"/>
    <property type="evidence" value="ECO:0007669"/>
    <property type="project" value="TreeGrafter"/>
</dbReference>
<dbReference type="Ensembl" id="ENSVKKT00000012007.1">
    <property type="protein sequence ID" value="ENSVKKP00000011727.1"/>
    <property type="gene ID" value="ENSVKKG00000008165.1"/>
</dbReference>